<protein>
    <submittedName>
        <fullName evidence="2">Uncharacterized protein</fullName>
    </submittedName>
</protein>
<feature type="compositionally biased region" description="Acidic residues" evidence="1">
    <location>
        <begin position="162"/>
        <end position="173"/>
    </location>
</feature>
<gene>
    <name evidence="2" type="ORF">J2853_003350</name>
</gene>
<feature type="compositionally biased region" description="Basic and acidic residues" evidence="1">
    <location>
        <begin position="72"/>
        <end position="82"/>
    </location>
</feature>
<dbReference type="Proteomes" id="UP001225356">
    <property type="component" value="Unassembled WGS sequence"/>
</dbReference>
<feature type="compositionally biased region" description="Basic and acidic residues" evidence="1">
    <location>
        <begin position="50"/>
        <end position="59"/>
    </location>
</feature>
<dbReference type="RefSeq" id="WP_307558777.1">
    <property type="nucleotide sequence ID" value="NZ_JBHUCL010000049.1"/>
</dbReference>
<feature type="compositionally biased region" description="Acidic residues" evidence="1">
    <location>
        <begin position="60"/>
        <end position="71"/>
    </location>
</feature>
<keyword evidence="3" id="KW-1185">Reference proteome</keyword>
<feature type="compositionally biased region" description="Acidic residues" evidence="1">
    <location>
        <begin position="93"/>
        <end position="103"/>
    </location>
</feature>
<feature type="compositionally biased region" description="Basic and acidic residues" evidence="1">
    <location>
        <begin position="104"/>
        <end position="116"/>
    </location>
</feature>
<organism evidence="2 3">
    <name type="scientific">Streptosporangium lutulentum</name>
    <dbReference type="NCBI Taxonomy" id="1461250"/>
    <lineage>
        <taxon>Bacteria</taxon>
        <taxon>Bacillati</taxon>
        <taxon>Actinomycetota</taxon>
        <taxon>Actinomycetes</taxon>
        <taxon>Streptosporangiales</taxon>
        <taxon>Streptosporangiaceae</taxon>
        <taxon>Streptosporangium</taxon>
    </lineage>
</organism>
<dbReference type="EMBL" id="JAUSQU010000001">
    <property type="protein sequence ID" value="MDP9844139.1"/>
    <property type="molecule type" value="Genomic_DNA"/>
</dbReference>
<evidence type="ECO:0000313" key="2">
    <source>
        <dbReference type="EMBL" id="MDP9844139.1"/>
    </source>
</evidence>
<sequence length="233" mass="25383">MKVALDAPSLLVDGRDDARAGLGQLGDAVFEQFGGARPECLPGDLPLQGHEPDESHDLQEEQDQPADQEVEHEDRGRLHVVERPAPAPLPGELDAEAGPEDQECEHQAAQHADRPAPRQVAQRPPPVVAGHLHPAEQPQPYDLGVRQPYGPGQHARARPGEEQEGAGEDEEGQLDQGRRNSERVPGQRPAGPDRDAHGRAWCFPLRWSLSRITTKTTTASTTMPRTALDTIPM</sequence>
<feature type="region of interest" description="Disordered" evidence="1">
    <location>
        <begin position="34"/>
        <end position="198"/>
    </location>
</feature>
<reference evidence="2 3" key="1">
    <citation type="submission" date="2023-07" db="EMBL/GenBank/DDBJ databases">
        <title>Sequencing the genomes of 1000 actinobacteria strains.</title>
        <authorList>
            <person name="Klenk H.-P."/>
        </authorList>
    </citation>
    <scope>NUCLEOTIDE SEQUENCE [LARGE SCALE GENOMIC DNA]</scope>
    <source>
        <strain evidence="2 3">DSM 46740</strain>
    </source>
</reference>
<name>A0ABT9QBQ3_9ACTN</name>
<evidence type="ECO:0000256" key="1">
    <source>
        <dbReference type="SAM" id="MobiDB-lite"/>
    </source>
</evidence>
<accession>A0ABT9QBQ3</accession>
<evidence type="ECO:0000313" key="3">
    <source>
        <dbReference type="Proteomes" id="UP001225356"/>
    </source>
</evidence>
<comment type="caution">
    <text evidence="2">The sequence shown here is derived from an EMBL/GenBank/DDBJ whole genome shotgun (WGS) entry which is preliminary data.</text>
</comment>
<proteinExistence type="predicted"/>